<keyword evidence="3" id="KW-1185">Reference proteome</keyword>
<keyword evidence="1" id="KW-1133">Transmembrane helix</keyword>
<proteinExistence type="predicted"/>
<sequence>MDTLWPSDKDILPYKKPTTAAQIERLFYHVGLSVSGLYVLLHLVVSRVIYQAYQQRLELNHEALMRLRRLVNKLRSKVKTTSITSLGENRRLTKDSKVYIDRCQQTSEGIKTPGDDYGWAHLNRKLDSLTKSLEEYNKIIGETSYLESLTFESKLFTDQCKGVGLRLRSQEKGTKLINSVREMKGWFIHGRIPRD</sequence>
<name>A0ABX6EZD5_KLUMA</name>
<evidence type="ECO:0000256" key="1">
    <source>
        <dbReference type="SAM" id="Phobius"/>
    </source>
</evidence>
<reference evidence="2 3" key="1">
    <citation type="submission" date="2016-03" db="EMBL/GenBank/DDBJ databases">
        <title>How can Kluyveromyces marxianus grow so fast - potential evolutionary course in Saccharomyces Complex revealed by comparative genomics.</title>
        <authorList>
            <person name="Mo W."/>
            <person name="Lu W."/>
            <person name="Yang X."/>
            <person name="Qi J."/>
            <person name="Lv H."/>
        </authorList>
    </citation>
    <scope>NUCLEOTIDE SEQUENCE [LARGE SCALE GENOMIC DNA]</scope>
    <source>
        <strain evidence="2 3">FIM1</strain>
    </source>
</reference>
<protein>
    <submittedName>
        <fullName evidence="2">Peroxisomal membrane protein PEX17</fullName>
    </submittedName>
</protein>
<keyword evidence="1" id="KW-0472">Membrane</keyword>
<accession>A0ABX6EZD5</accession>
<gene>
    <name evidence="2" type="primary">PEX17</name>
    <name evidence="2" type="ORF">FIM1_3687</name>
</gene>
<dbReference type="Proteomes" id="UP000422736">
    <property type="component" value="Chromosome 5"/>
</dbReference>
<evidence type="ECO:0000313" key="3">
    <source>
        <dbReference type="Proteomes" id="UP000422736"/>
    </source>
</evidence>
<keyword evidence="1" id="KW-0812">Transmembrane</keyword>
<evidence type="ECO:0000313" key="2">
    <source>
        <dbReference type="EMBL" id="QGN16960.1"/>
    </source>
</evidence>
<feature type="transmembrane region" description="Helical" evidence="1">
    <location>
        <begin position="26"/>
        <end position="50"/>
    </location>
</feature>
<dbReference type="EMBL" id="CP015058">
    <property type="protein sequence ID" value="QGN16960.1"/>
    <property type="molecule type" value="Genomic_DNA"/>
</dbReference>
<organism evidence="2 3">
    <name type="scientific">Kluyveromyces marxianus</name>
    <name type="common">Yeast</name>
    <name type="synonym">Candida kefyr</name>
    <dbReference type="NCBI Taxonomy" id="4911"/>
    <lineage>
        <taxon>Eukaryota</taxon>
        <taxon>Fungi</taxon>
        <taxon>Dikarya</taxon>
        <taxon>Ascomycota</taxon>
        <taxon>Saccharomycotina</taxon>
        <taxon>Saccharomycetes</taxon>
        <taxon>Saccharomycetales</taxon>
        <taxon>Saccharomycetaceae</taxon>
        <taxon>Kluyveromyces</taxon>
    </lineage>
</organism>